<organism evidence="1 2">
    <name type="scientific">Forsythia ovata</name>
    <dbReference type="NCBI Taxonomy" id="205694"/>
    <lineage>
        <taxon>Eukaryota</taxon>
        <taxon>Viridiplantae</taxon>
        <taxon>Streptophyta</taxon>
        <taxon>Embryophyta</taxon>
        <taxon>Tracheophyta</taxon>
        <taxon>Spermatophyta</taxon>
        <taxon>Magnoliopsida</taxon>
        <taxon>eudicotyledons</taxon>
        <taxon>Gunneridae</taxon>
        <taxon>Pentapetalae</taxon>
        <taxon>asterids</taxon>
        <taxon>lamiids</taxon>
        <taxon>Lamiales</taxon>
        <taxon>Oleaceae</taxon>
        <taxon>Forsythieae</taxon>
        <taxon>Forsythia</taxon>
    </lineage>
</organism>
<proteinExistence type="predicted"/>
<gene>
    <name evidence="1" type="ORF">Fot_13315</name>
</gene>
<sequence>MKSTVPFLPENPTKTTKQLEARQFEIRYHTAKHSPDIVFHQKTLNLAPYPRSFPSAFRGVAGKKCMFQCFNTPTSVTLYILADSPLEKVVLDWKSILVKTPKKYAYLRRNIQRPQSFPPYKLKVSIRLSSMACF</sequence>
<evidence type="ECO:0000313" key="1">
    <source>
        <dbReference type="EMBL" id="KAL2544082.1"/>
    </source>
</evidence>
<comment type="caution">
    <text evidence="1">The sequence shown here is derived from an EMBL/GenBank/DDBJ whole genome shotgun (WGS) entry which is preliminary data.</text>
</comment>
<evidence type="ECO:0000313" key="2">
    <source>
        <dbReference type="Proteomes" id="UP001604277"/>
    </source>
</evidence>
<protein>
    <submittedName>
        <fullName evidence="1">Uncharacterized protein</fullName>
    </submittedName>
</protein>
<dbReference type="EMBL" id="JBFOLJ010000004">
    <property type="protein sequence ID" value="KAL2544082.1"/>
    <property type="molecule type" value="Genomic_DNA"/>
</dbReference>
<name>A0ABD1W3F1_9LAMI</name>
<keyword evidence="2" id="KW-1185">Reference proteome</keyword>
<dbReference type="AlphaFoldDB" id="A0ABD1W3F1"/>
<dbReference type="Proteomes" id="UP001604277">
    <property type="component" value="Unassembled WGS sequence"/>
</dbReference>
<accession>A0ABD1W3F1</accession>
<reference evidence="2" key="1">
    <citation type="submission" date="2024-07" db="EMBL/GenBank/DDBJ databases">
        <title>Two chromosome-level genome assemblies of Korean endemic species Abeliophyllum distichum and Forsythia ovata (Oleaceae).</title>
        <authorList>
            <person name="Jang H."/>
        </authorList>
    </citation>
    <scope>NUCLEOTIDE SEQUENCE [LARGE SCALE GENOMIC DNA]</scope>
</reference>